<keyword evidence="7 9" id="KW-0472">Membrane</keyword>
<organism evidence="11 12">
    <name type="scientific">Faecalibacterium prausnitzii</name>
    <dbReference type="NCBI Taxonomy" id="853"/>
    <lineage>
        <taxon>Bacteria</taxon>
        <taxon>Bacillati</taxon>
        <taxon>Bacillota</taxon>
        <taxon>Clostridia</taxon>
        <taxon>Eubacteriales</taxon>
        <taxon>Oscillospiraceae</taxon>
        <taxon>Faecalibacterium</taxon>
    </lineage>
</organism>
<evidence type="ECO:0000256" key="1">
    <source>
        <dbReference type="ARBA" id="ARBA00004429"/>
    </source>
</evidence>
<dbReference type="GO" id="GO:0022857">
    <property type="term" value="F:transmembrane transporter activity"/>
    <property type="evidence" value="ECO:0007669"/>
    <property type="project" value="TreeGrafter"/>
</dbReference>
<dbReference type="GO" id="GO:0015740">
    <property type="term" value="P:C4-dicarboxylate transport"/>
    <property type="evidence" value="ECO:0007669"/>
    <property type="project" value="TreeGrafter"/>
</dbReference>
<feature type="transmembrane region" description="Helical" evidence="9">
    <location>
        <begin position="42"/>
        <end position="63"/>
    </location>
</feature>
<protein>
    <submittedName>
        <fullName evidence="11">ABC transporter substrate-binding protein</fullName>
    </submittedName>
</protein>
<evidence type="ECO:0000256" key="8">
    <source>
        <dbReference type="ARBA" id="ARBA00038436"/>
    </source>
</evidence>
<dbReference type="EMBL" id="PRLB01000001">
    <property type="protein sequence ID" value="RAW55973.1"/>
    <property type="molecule type" value="Genomic_DNA"/>
</dbReference>
<keyword evidence="4" id="KW-0997">Cell inner membrane</keyword>
<evidence type="ECO:0000256" key="9">
    <source>
        <dbReference type="SAM" id="Phobius"/>
    </source>
</evidence>
<evidence type="ECO:0000256" key="2">
    <source>
        <dbReference type="ARBA" id="ARBA00022448"/>
    </source>
</evidence>
<dbReference type="GO" id="GO:0005886">
    <property type="term" value="C:plasma membrane"/>
    <property type="evidence" value="ECO:0007669"/>
    <property type="project" value="UniProtKB-SubCell"/>
</dbReference>
<feature type="transmembrane region" description="Helical" evidence="9">
    <location>
        <begin position="124"/>
        <end position="143"/>
    </location>
</feature>
<feature type="transmembrane region" description="Helical" evidence="9">
    <location>
        <begin position="84"/>
        <end position="104"/>
    </location>
</feature>
<keyword evidence="6 9" id="KW-1133">Transmembrane helix</keyword>
<gene>
    <name evidence="11" type="ORF">C4N26_03010</name>
</gene>
<evidence type="ECO:0000313" key="12">
    <source>
        <dbReference type="Proteomes" id="UP000251144"/>
    </source>
</evidence>
<evidence type="ECO:0000259" key="10">
    <source>
        <dbReference type="Pfam" id="PF04290"/>
    </source>
</evidence>
<feature type="transmembrane region" description="Helical" evidence="9">
    <location>
        <begin position="14"/>
        <end position="36"/>
    </location>
</feature>
<comment type="subcellular location">
    <subcellularLocation>
        <location evidence="1">Cell inner membrane</location>
        <topology evidence="1">Multi-pass membrane protein</topology>
    </subcellularLocation>
</comment>
<comment type="similarity">
    <text evidence="8">Belongs to the TRAP transporter small permease family.</text>
</comment>
<keyword evidence="5 9" id="KW-0812">Transmembrane</keyword>
<dbReference type="InterPro" id="IPR055348">
    <property type="entry name" value="DctQ"/>
</dbReference>
<keyword evidence="3" id="KW-1003">Cell membrane</keyword>
<dbReference type="PANTHER" id="PTHR35011">
    <property type="entry name" value="2,3-DIKETO-L-GULONATE TRAP TRANSPORTER SMALL PERMEASE PROTEIN YIAM"/>
    <property type="match status" value="1"/>
</dbReference>
<name>A0A329U421_9FIRM</name>
<accession>A0A329U421</accession>
<evidence type="ECO:0000256" key="6">
    <source>
        <dbReference type="ARBA" id="ARBA00022989"/>
    </source>
</evidence>
<dbReference type="InterPro" id="IPR007387">
    <property type="entry name" value="TRAP_DctQ"/>
</dbReference>
<comment type="caution">
    <text evidence="11">The sequence shown here is derived from an EMBL/GenBank/DDBJ whole genome shotgun (WGS) entry which is preliminary data.</text>
</comment>
<reference evidence="11 12" key="1">
    <citation type="submission" date="2018-02" db="EMBL/GenBank/DDBJ databases">
        <title>Complete genome sequencing of Faecalibacterium prausnitzii strains isolated from the human gut.</title>
        <authorList>
            <person name="Fitzgerald B.C."/>
            <person name="Shkoporov A.N."/>
            <person name="Ross P.R."/>
            <person name="Hill C."/>
        </authorList>
    </citation>
    <scope>NUCLEOTIDE SEQUENCE [LARGE SCALE GENOMIC DNA]</scope>
    <source>
        <strain evidence="11 12">APC942/32-1</strain>
    </source>
</reference>
<dbReference type="Pfam" id="PF04290">
    <property type="entry name" value="DctQ"/>
    <property type="match status" value="1"/>
</dbReference>
<evidence type="ECO:0000256" key="5">
    <source>
        <dbReference type="ARBA" id="ARBA00022692"/>
    </source>
</evidence>
<sequence length="167" mass="18425">MKKFYEKVCKLEELIALILVAGIAVLVFVSALMRTIGHPLNWAQDVALIAFAWLIFLGSDVAMRGSGLIGVDLFVKKFPAGVQKVLDILFKVIIAAFLCVLIYYGYGMTTSGWARQITSLHISYSWVTMAVPVGSFFMLISTIRNIIERVKTPAGQEVKHEAGRDVG</sequence>
<evidence type="ECO:0000313" key="11">
    <source>
        <dbReference type="EMBL" id="RAW55973.1"/>
    </source>
</evidence>
<dbReference type="OrthoDB" id="9814265at2"/>
<proteinExistence type="inferred from homology"/>
<evidence type="ECO:0000256" key="3">
    <source>
        <dbReference type="ARBA" id="ARBA00022475"/>
    </source>
</evidence>
<dbReference type="AlphaFoldDB" id="A0A329U421"/>
<dbReference type="PANTHER" id="PTHR35011:SF2">
    <property type="entry name" value="2,3-DIKETO-L-GULONATE TRAP TRANSPORTER SMALL PERMEASE PROTEIN YIAM"/>
    <property type="match status" value="1"/>
</dbReference>
<feature type="domain" description="Tripartite ATP-independent periplasmic transporters DctQ component" evidence="10">
    <location>
        <begin position="23"/>
        <end position="151"/>
    </location>
</feature>
<evidence type="ECO:0000256" key="7">
    <source>
        <dbReference type="ARBA" id="ARBA00023136"/>
    </source>
</evidence>
<keyword evidence="2" id="KW-0813">Transport</keyword>
<evidence type="ECO:0000256" key="4">
    <source>
        <dbReference type="ARBA" id="ARBA00022519"/>
    </source>
</evidence>
<dbReference type="RefSeq" id="WP_158400265.1">
    <property type="nucleotide sequence ID" value="NZ_PRLB01000001.1"/>
</dbReference>
<dbReference type="Proteomes" id="UP000251144">
    <property type="component" value="Unassembled WGS sequence"/>
</dbReference>